<dbReference type="SUPFAM" id="SSF46689">
    <property type="entry name" value="Homeodomain-like"/>
    <property type="match status" value="1"/>
</dbReference>
<dbReference type="GO" id="GO:0003700">
    <property type="term" value="F:DNA-binding transcription factor activity"/>
    <property type="evidence" value="ECO:0007669"/>
    <property type="project" value="InterPro"/>
</dbReference>
<keyword evidence="3" id="KW-0804">Transcription</keyword>
<gene>
    <name evidence="5" type="ORF">SAMN05421788_104193</name>
</gene>
<dbReference type="EMBL" id="FTOR01000004">
    <property type="protein sequence ID" value="SIT15762.1"/>
    <property type="molecule type" value="Genomic_DNA"/>
</dbReference>
<keyword evidence="1" id="KW-0805">Transcription regulation</keyword>
<dbReference type="GO" id="GO:0043565">
    <property type="term" value="F:sequence-specific DNA binding"/>
    <property type="evidence" value="ECO:0007669"/>
    <property type="project" value="InterPro"/>
</dbReference>
<dbReference type="RefSeq" id="WP_084206252.1">
    <property type="nucleotide sequence ID" value="NZ_AP017422.1"/>
</dbReference>
<dbReference type="AlphaFoldDB" id="A0A1N7PYT1"/>
<evidence type="ECO:0000259" key="4">
    <source>
        <dbReference type="PROSITE" id="PS01124"/>
    </source>
</evidence>
<keyword evidence="2" id="KW-0238">DNA-binding</keyword>
<dbReference type="OrthoDB" id="135231at2"/>
<protein>
    <submittedName>
        <fullName evidence="5">Helix-turn-helix domain-containing protein</fullName>
    </submittedName>
</protein>
<dbReference type="Gene3D" id="1.10.10.60">
    <property type="entry name" value="Homeodomain-like"/>
    <property type="match status" value="1"/>
</dbReference>
<dbReference type="InterPro" id="IPR025336">
    <property type="entry name" value="SCO4226-like"/>
</dbReference>
<dbReference type="Gene3D" id="3.30.70.1230">
    <property type="entry name" value="Nucleotide cyclase"/>
    <property type="match status" value="1"/>
</dbReference>
<dbReference type="PROSITE" id="PS00041">
    <property type="entry name" value="HTH_ARAC_FAMILY_1"/>
    <property type="match status" value="1"/>
</dbReference>
<dbReference type="SUPFAM" id="SSF55073">
    <property type="entry name" value="Nucleotide cyclase"/>
    <property type="match status" value="1"/>
</dbReference>
<evidence type="ECO:0000256" key="2">
    <source>
        <dbReference type="ARBA" id="ARBA00023125"/>
    </source>
</evidence>
<dbReference type="PANTHER" id="PTHR43280:SF2">
    <property type="entry name" value="HTH-TYPE TRANSCRIPTIONAL REGULATOR EXSA"/>
    <property type="match status" value="1"/>
</dbReference>
<feature type="domain" description="HTH araC/xylS-type" evidence="4">
    <location>
        <begin position="261"/>
        <end position="360"/>
    </location>
</feature>
<organism evidence="5 6">
    <name type="scientific">Filimonas lacunae</name>
    <dbReference type="NCBI Taxonomy" id="477680"/>
    <lineage>
        <taxon>Bacteria</taxon>
        <taxon>Pseudomonadati</taxon>
        <taxon>Bacteroidota</taxon>
        <taxon>Chitinophagia</taxon>
        <taxon>Chitinophagales</taxon>
        <taxon>Chitinophagaceae</taxon>
        <taxon>Filimonas</taxon>
    </lineage>
</organism>
<reference evidence="6" key="1">
    <citation type="submission" date="2017-01" db="EMBL/GenBank/DDBJ databases">
        <authorList>
            <person name="Varghese N."/>
            <person name="Submissions S."/>
        </authorList>
    </citation>
    <scope>NUCLEOTIDE SEQUENCE [LARGE SCALE GENOMIC DNA]</scope>
    <source>
        <strain evidence="6">DSM 21054</strain>
    </source>
</reference>
<evidence type="ECO:0000313" key="5">
    <source>
        <dbReference type="EMBL" id="SIT15762.1"/>
    </source>
</evidence>
<accession>A0A1N7PYT1</accession>
<sequence>MPLFMDIHIIPGVKARDVAEAHRQDMLLQGEHECQCMTYWIDEERENVFCLIEAPDKDAVIAMHHKAHGLVPHKIIEVNRNLVESFLGRIYDPENVTVTAEGLKVFTDPSFRILLLATTKDPVLLRYEMGIDKANDVLYSCTQLIRQNLALFNGREVEYPGTDFIASFTSASHAVACALAIRQAAQQEACLKISINAGEPVATNNALFGNTIQFARQLCFTTDNTSIALASVVKEMVAKDHPREQTPAIHHLSLPDENILQQIFHTLETNWQNPGFTVTEFSMAMTMSQSQLYRKTMELTKLSPNILLKTFRLEKARELMREKQHTIAQITFDTGFTSPSYFTRCFKNAYGLLPITYTDLL</sequence>
<dbReference type="STRING" id="477680.SAMN05421788_104193"/>
<dbReference type="InterPro" id="IPR009057">
    <property type="entry name" value="Homeodomain-like_sf"/>
</dbReference>
<dbReference type="Proteomes" id="UP000186917">
    <property type="component" value="Unassembled WGS sequence"/>
</dbReference>
<keyword evidence="6" id="KW-1185">Reference proteome</keyword>
<name>A0A1N7PYT1_9BACT</name>
<evidence type="ECO:0000256" key="1">
    <source>
        <dbReference type="ARBA" id="ARBA00023015"/>
    </source>
</evidence>
<dbReference type="InterPro" id="IPR018062">
    <property type="entry name" value="HTH_AraC-typ_CS"/>
</dbReference>
<dbReference type="PANTHER" id="PTHR43280">
    <property type="entry name" value="ARAC-FAMILY TRANSCRIPTIONAL REGULATOR"/>
    <property type="match status" value="1"/>
</dbReference>
<dbReference type="Pfam" id="PF12833">
    <property type="entry name" value="HTH_18"/>
    <property type="match status" value="1"/>
</dbReference>
<dbReference type="PROSITE" id="PS01124">
    <property type="entry name" value="HTH_ARAC_FAMILY_2"/>
    <property type="match status" value="1"/>
</dbReference>
<proteinExistence type="predicted"/>
<dbReference type="InterPro" id="IPR042557">
    <property type="entry name" value="SCO4226"/>
</dbReference>
<evidence type="ECO:0000256" key="3">
    <source>
        <dbReference type="ARBA" id="ARBA00023163"/>
    </source>
</evidence>
<dbReference type="InterPro" id="IPR018060">
    <property type="entry name" value="HTH_AraC"/>
</dbReference>
<dbReference type="InterPro" id="IPR029787">
    <property type="entry name" value="Nucleotide_cyclase"/>
</dbReference>
<evidence type="ECO:0000313" key="6">
    <source>
        <dbReference type="Proteomes" id="UP000186917"/>
    </source>
</evidence>
<dbReference type="Pfam" id="PF14026">
    <property type="entry name" value="SCO4226-like"/>
    <property type="match status" value="1"/>
</dbReference>
<dbReference type="Gene3D" id="3.30.70.3090">
    <property type="entry name" value="ORF SCO4226, nickel-binding ferredoxin-like monomer"/>
    <property type="match status" value="1"/>
</dbReference>
<dbReference type="SMART" id="SM00342">
    <property type="entry name" value="HTH_ARAC"/>
    <property type="match status" value="1"/>
</dbReference>